<evidence type="ECO:0000313" key="10">
    <source>
        <dbReference type="EMBL" id="SAM08743.1"/>
    </source>
</evidence>
<dbReference type="PANTHER" id="PTHR31616">
    <property type="entry name" value="TREHALASE"/>
    <property type="match status" value="1"/>
</dbReference>
<dbReference type="Gene3D" id="1.50.10.10">
    <property type="match status" value="1"/>
</dbReference>
<feature type="domain" description="Trehalase-like N-terminal" evidence="9">
    <location>
        <begin position="85"/>
        <end position="216"/>
    </location>
</feature>
<comment type="similarity">
    <text evidence="1 5">Belongs to the RNase T2 family.</text>
</comment>
<keyword evidence="7" id="KW-1133">Transmembrane helix</keyword>
<dbReference type="InterPro" id="IPR011613">
    <property type="entry name" value="GH15-like"/>
</dbReference>
<feature type="active site" evidence="4">
    <location>
        <position position="1093"/>
    </location>
</feature>
<evidence type="ECO:0000256" key="2">
    <source>
        <dbReference type="ARBA" id="ARBA00012571"/>
    </source>
</evidence>
<dbReference type="InterPro" id="IPR033697">
    <property type="entry name" value="Ribonuclease_T2_eukaryotic"/>
</dbReference>
<evidence type="ECO:0000256" key="7">
    <source>
        <dbReference type="SAM" id="Phobius"/>
    </source>
</evidence>
<proteinExistence type="inferred from homology"/>
<name>A0A163KKB4_ABSGL</name>
<feature type="transmembrane region" description="Helical" evidence="7">
    <location>
        <begin position="833"/>
        <end position="852"/>
    </location>
</feature>
<evidence type="ECO:0000256" key="4">
    <source>
        <dbReference type="PIRSR" id="PIRSR633697-1"/>
    </source>
</evidence>
<dbReference type="InterPro" id="IPR001568">
    <property type="entry name" value="RNase_T2-like"/>
</dbReference>
<keyword evidence="7" id="KW-0812">Transmembrane</keyword>
<feature type="domain" description="GH15-like" evidence="8">
    <location>
        <begin position="385"/>
        <end position="759"/>
    </location>
</feature>
<dbReference type="GO" id="GO:0003723">
    <property type="term" value="F:RNA binding"/>
    <property type="evidence" value="ECO:0007669"/>
    <property type="project" value="InterPro"/>
</dbReference>
<feature type="active site" evidence="4">
    <location>
        <position position="1089"/>
    </location>
</feature>
<dbReference type="InterPro" id="IPR008928">
    <property type="entry name" value="6-hairpin_glycosidase_sf"/>
</dbReference>
<keyword evidence="3" id="KW-1015">Disulfide bond</keyword>
<dbReference type="Proteomes" id="UP000078561">
    <property type="component" value="Unassembled WGS sequence"/>
</dbReference>
<feature type="region of interest" description="Disordered" evidence="6">
    <location>
        <begin position="1"/>
        <end position="69"/>
    </location>
</feature>
<organism evidence="10">
    <name type="scientific">Absidia glauca</name>
    <name type="common">Pin mould</name>
    <dbReference type="NCBI Taxonomy" id="4829"/>
    <lineage>
        <taxon>Eukaryota</taxon>
        <taxon>Fungi</taxon>
        <taxon>Fungi incertae sedis</taxon>
        <taxon>Mucoromycota</taxon>
        <taxon>Mucoromycotina</taxon>
        <taxon>Mucoromycetes</taxon>
        <taxon>Mucorales</taxon>
        <taxon>Cunninghamellaceae</taxon>
        <taxon>Absidia</taxon>
    </lineage>
</organism>
<keyword evidence="7" id="KW-0472">Membrane</keyword>
<gene>
    <name evidence="10" type="primary">ABSGL_14409.1 scaffold 14663</name>
</gene>
<dbReference type="GO" id="GO:0033897">
    <property type="term" value="F:ribonuclease T2 activity"/>
    <property type="evidence" value="ECO:0007669"/>
    <property type="project" value="UniProtKB-EC"/>
</dbReference>
<dbReference type="AlphaFoldDB" id="A0A163KKB4"/>
<dbReference type="SUPFAM" id="SSF48208">
    <property type="entry name" value="Six-hairpin glycosidases"/>
    <property type="match status" value="1"/>
</dbReference>
<dbReference type="PROSITE" id="PS00531">
    <property type="entry name" value="RNASE_T2_2"/>
    <property type="match status" value="1"/>
</dbReference>
<dbReference type="SUPFAM" id="SSF55895">
    <property type="entry name" value="Ribonuclease Rh-like"/>
    <property type="match status" value="1"/>
</dbReference>
<dbReference type="GO" id="GO:0005975">
    <property type="term" value="P:carbohydrate metabolic process"/>
    <property type="evidence" value="ECO:0007669"/>
    <property type="project" value="InterPro"/>
</dbReference>
<dbReference type="InterPro" id="IPR033130">
    <property type="entry name" value="RNase_T2_His_AS_2"/>
</dbReference>
<feature type="active site" evidence="4">
    <location>
        <position position="1029"/>
    </location>
</feature>
<dbReference type="Pfam" id="PF00445">
    <property type="entry name" value="Ribonuclease_T2"/>
    <property type="match status" value="1"/>
</dbReference>
<feature type="transmembrane region" description="Helical" evidence="7">
    <location>
        <begin position="805"/>
        <end position="827"/>
    </location>
</feature>
<sequence>MSRSYNLNQGEEHKDKSFGYQLDSEIEASKAPAHELPGGSRYVADTRRMSLKSPSMPQAEEDEDGNVGRTLAENTRCDIRTRGYLPIENYGIIGNLRTVALCGTDGSMDFFCYPKFDSPSIFCRLLDKDKGGHFSIKPVAYTSNKQQYLPNSNILTTRFMSQDGVSEITDYMHIPEQNQSTLKKPLLPWLIRTVRVVRGSVQFRLECFPSFNYGLATHTAHLLTQDQNQFKADLQQHMPYSQQQDAHSESSPQRVVFTTDDPGFTTCNQQQQLKMDLRFLSQCGDYACPLIKLNIDHDALELGLKGPGVVSSFTLEESQEVTFIFREVPPSPNSDSDNKESTHTRLSRMLYDPPLTVDLMDALFRQTAKFWQAWIGSSTYNGRWRESVMRSALTLKLLTYEPTGAVVAAPTFGIPEAIGGERNWDYRYVWIRDSSFTIYAFLRLGFTEEAKKYLDYIQSRCETLNEDGSLSIMYSIDGSKELEEYELDHFEGYRSSRPVRVGNGAADHLQLDIYGELMDGIYLYNKYGSPVSYDMWCIVRKLANYVVDHWQLPDMSIWEVRSTKQRFTYSMIMCWVALDRALRLADKRQFPCFDRDIWLKTRDTIYEVIQTKCYNTKYKMYSQSIETPDAVDASSLIMPLVFFCSPTDPRMLNTIQRILLPPEKGGLMTNDLVFRYNFLTTDDGVGGEEGAFSMCTFWLVEALARAGRYDKKLLSRASVMFERMLSYGNHLGLFSEEVARSGELLGNFPQAFTHIAFISELKLNAKRRFDHSLQCLEEEKWVHHDFRSVLDLFHGAIDMKYPRRLWLWALLLLGCWITGAIAFFFLTDTFSPVYPLLCLFTVISLTSIMAVWRYRMIRSKLETLLFELCDRLNATENLRGIHYHFSYQRSCWRRTIYTLRIDLDDRYQALTGYHTQNNESHRIAIPEVAYVSQISTWDEKHPFVTRTKKTMVKLWTSLVLLGTLMTSAVLGKKHRPSLDQCGRHPAQSCSLAANTTSLGSCCVEKKAGLFLLSQFWDVHAGYEDRWTVHGLWNDFCNGSYPSNCDPKREYTNITEVLVSRRAFRLLQDMNNDWPNSAGKGHVDDFWSHEWNKHGTCMSTFEPTCYEKNDPFQGMIDYYNTTMKLHKKYDVYKALKRHGITPGHRYDTSRVQKAIKKEFNMFPDLRCNTDGHLVETWMYFYVNGPVKRMDLVPTHNNNATNCNSTLIYPTKYPDDSANPKLW</sequence>
<dbReference type="Gene3D" id="3.90.730.10">
    <property type="entry name" value="Ribonuclease T2-like"/>
    <property type="match status" value="1"/>
</dbReference>
<dbReference type="OrthoDB" id="406733at2759"/>
<keyword evidence="11" id="KW-1185">Reference proteome</keyword>
<dbReference type="InterPro" id="IPR036430">
    <property type="entry name" value="RNase_T2-like_sf"/>
</dbReference>
<evidence type="ECO:0000259" key="9">
    <source>
        <dbReference type="Pfam" id="PF19291"/>
    </source>
</evidence>
<dbReference type="CDD" id="cd01061">
    <property type="entry name" value="RNase_T2_euk"/>
    <property type="match status" value="1"/>
</dbReference>
<evidence type="ECO:0000259" key="8">
    <source>
        <dbReference type="Pfam" id="PF00723"/>
    </source>
</evidence>
<dbReference type="STRING" id="4829.A0A163KKB4"/>
<dbReference type="InterPro" id="IPR045582">
    <property type="entry name" value="Trehalase-like_N"/>
</dbReference>
<dbReference type="PANTHER" id="PTHR31616:SF0">
    <property type="entry name" value="GLUCAN 1,4-ALPHA-GLUCOSIDASE"/>
    <property type="match status" value="1"/>
</dbReference>
<dbReference type="InterPro" id="IPR012341">
    <property type="entry name" value="6hp_glycosidase-like_sf"/>
</dbReference>
<evidence type="ECO:0000256" key="6">
    <source>
        <dbReference type="SAM" id="MobiDB-lite"/>
    </source>
</evidence>
<dbReference type="EC" id="4.6.1.19" evidence="2"/>
<dbReference type="GO" id="GO:0004553">
    <property type="term" value="F:hydrolase activity, hydrolyzing O-glycosyl compounds"/>
    <property type="evidence" value="ECO:0007669"/>
    <property type="project" value="UniProtKB-ARBA"/>
</dbReference>
<dbReference type="InParanoid" id="A0A163KKB4"/>
<dbReference type="FunCoup" id="A0A163KKB4">
    <property type="interactions" value="1"/>
</dbReference>
<dbReference type="Pfam" id="PF00723">
    <property type="entry name" value="Glyco_hydro_15"/>
    <property type="match status" value="1"/>
</dbReference>
<protein>
    <recommendedName>
        <fullName evidence="2">ribonuclease T2</fullName>
        <ecNumber evidence="2">4.6.1.19</ecNumber>
    </recommendedName>
</protein>
<evidence type="ECO:0000256" key="3">
    <source>
        <dbReference type="ARBA" id="ARBA00023157"/>
    </source>
</evidence>
<dbReference type="EMBL" id="LT554937">
    <property type="protein sequence ID" value="SAM08743.1"/>
    <property type="molecule type" value="Genomic_DNA"/>
</dbReference>
<reference evidence="10" key="1">
    <citation type="submission" date="2016-04" db="EMBL/GenBank/DDBJ databases">
        <authorList>
            <person name="Evans L.H."/>
            <person name="Alamgir A."/>
            <person name="Owens N."/>
            <person name="Weber N.D."/>
            <person name="Virtaneva K."/>
            <person name="Barbian K."/>
            <person name="Babar A."/>
            <person name="Rosenke K."/>
        </authorList>
    </citation>
    <scope>NUCLEOTIDE SEQUENCE [LARGE SCALE GENOMIC DNA]</scope>
    <source>
        <strain evidence="10">CBS 101.48</strain>
    </source>
</reference>
<evidence type="ECO:0000256" key="5">
    <source>
        <dbReference type="RuleBase" id="RU004328"/>
    </source>
</evidence>
<accession>A0A163KKB4</accession>
<evidence type="ECO:0000313" key="11">
    <source>
        <dbReference type="Proteomes" id="UP000078561"/>
    </source>
</evidence>
<evidence type="ECO:0000256" key="1">
    <source>
        <dbReference type="ARBA" id="ARBA00007469"/>
    </source>
</evidence>
<dbReference type="Pfam" id="PF19291">
    <property type="entry name" value="TREH_N"/>
    <property type="match status" value="1"/>
</dbReference>